<dbReference type="Proteomes" id="UP000325291">
    <property type="component" value="Unassembled WGS sequence"/>
</dbReference>
<protein>
    <submittedName>
        <fullName evidence="3">SDR family NAD(P)-dependent oxidoreductase</fullName>
    </submittedName>
</protein>
<dbReference type="PANTHER" id="PTHR24322">
    <property type="entry name" value="PKSB"/>
    <property type="match status" value="1"/>
</dbReference>
<name>A0A5A9Z7X2_9RHOB</name>
<keyword evidence="2" id="KW-0560">Oxidoreductase</keyword>
<dbReference type="Gene3D" id="3.40.50.720">
    <property type="entry name" value="NAD(P)-binding Rossmann-like Domain"/>
    <property type="match status" value="1"/>
</dbReference>
<comment type="caution">
    <text evidence="3">The sequence shown here is derived from an EMBL/GenBank/DDBJ whole genome shotgun (WGS) entry which is preliminary data.</text>
</comment>
<gene>
    <name evidence="3" type="ORF">FLO80_13510</name>
</gene>
<dbReference type="GO" id="GO:0016616">
    <property type="term" value="F:oxidoreductase activity, acting on the CH-OH group of donors, NAD or NADP as acceptor"/>
    <property type="evidence" value="ECO:0007669"/>
    <property type="project" value="TreeGrafter"/>
</dbReference>
<sequence length="264" mass="27840">MEIEGKIAVVTGAAQGIGRALCVALKDAGARHVVAVDLDIDGAAETADMVDGTAIACDVGDQHQVEGMIDKVETDIGPIDLMCSNAGILTGLDESFDNIAFASTDAWNKAWAVNVMAHVHAARHLIPKMKARGGGYFMHTASAAGLLNQVGSAVYGVTKHAAVGFAEALALGHKDDNIRVSVLCPQGVDTAMVRGTGENPATADGILSTQEVAEKTLDAIRAETFLVLPHEEVAQYMRNKVENYDRWIGGMAKLQRIYKGANAK</sequence>
<dbReference type="EMBL" id="VINQ01000010">
    <property type="protein sequence ID" value="KAA0913296.1"/>
    <property type="molecule type" value="Genomic_DNA"/>
</dbReference>
<evidence type="ECO:0000313" key="3">
    <source>
        <dbReference type="EMBL" id="KAA0913296.1"/>
    </source>
</evidence>
<proteinExistence type="inferred from homology"/>
<reference evidence="3 4" key="1">
    <citation type="submission" date="2019-07" db="EMBL/GenBank/DDBJ databases">
        <title>Aquicoccus porphyridii gen. nov., sp. nov., isolated from a small marine red alga, Porphyridium marinum.</title>
        <authorList>
            <person name="Liu L."/>
        </authorList>
    </citation>
    <scope>NUCLEOTIDE SEQUENCE [LARGE SCALE GENOMIC DNA]</scope>
    <source>
        <strain evidence="3 4">L1 8-17</strain>
    </source>
</reference>
<dbReference type="PRINTS" id="PR00081">
    <property type="entry name" value="GDHRDH"/>
</dbReference>
<accession>A0A5A9Z7X2</accession>
<evidence type="ECO:0000313" key="4">
    <source>
        <dbReference type="Proteomes" id="UP000325291"/>
    </source>
</evidence>
<comment type="similarity">
    <text evidence="1">Belongs to the short-chain dehydrogenases/reductases (SDR) family.</text>
</comment>
<organism evidence="3 4">
    <name type="scientific">Aquicoccus porphyridii</name>
    <dbReference type="NCBI Taxonomy" id="1852029"/>
    <lineage>
        <taxon>Bacteria</taxon>
        <taxon>Pseudomonadati</taxon>
        <taxon>Pseudomonadota</taxon>
        <taxon>Alphaproteobacteria</taxon>
        <taxon>Rhodobacterales</taxon>
        <taxon>Paracoccaceae</taxon>
        <taxon>Aquicoccus</taxon>
    </lineage>
</organism>
<dbReference type="AlphaFoldDB" id="A0A5A9Z7X2"/>
<evidence type="ECO:0000256" key="2">
    <source>
        <dbReference type="ARBA" id="ARBA00023002"/>
    </source>
</evidence>
<dbReference type="PANTHER" id="PTHR24322:SF736">
    <property type="entry name" value="RETINOL DEHYDROGENASE 10"/>
    <property type="match status" value="1"/>
</dbReference>
<dbReference type="SUPFAM" id="SSF51735">
    <property type="entry name" value="NAD(P)-binding Rossmann-fold domains"/>
    <property type="match status" value="1"/>
</dbReference>
<dbReference type="Pfam" id="PF00106">
    <property type="entry name" value="adh_short"/>
    <property type="match status" value="1"/>
</dbReference>
<dbReference type="InterPro" id="IPR036291">
    <property type="entry name" value="NAD(P)-bd_dom_sf"/>
</dbReference>
<dbReference type="PROSITE" id="PS00061">
    <property type="entry name" value="ADH_SHORT"/>
    <property type="match status" value="1"/>
</dbReference>
<dbReference type="InterPro" id="IPR020904">
    <property type="entry name" value="Sc_DH/Rdtase_CS"/>
</dbReference>
<dbReference type="RefSeq" id="WP_111368735.1">
    <property type="nucleotide sequence ID" value="NZ_VINQ01000010.1"/>
</dbReference>
<dbReference type="InterPro" id="IPR002347">
    <property type="entry name" value="SDR_fam"/>
</dbReference>
<evidence type="ECO:0000256" key="1">
    <source>
        <dbReference type="ARBA" id="ARBA00006484"/>
    </source>
</evidence>
<keyword evidence="4" id="KW-1185">Reference proteome</keyword>